<dbReference type="GO" id="GO:0035861">
    <property type="term" value="C:site of double-strand break"/>
    <property type="evidence" value="ECO:0007669"/>
    <property type="project" value="TreeGrafter"/>
</dbReference>
<dbReference type="InterPro" id="IPR051858">
    <property type="entry name" value="WD_repeat_GAD-1"/>
</dbReference>
<organism evidence="5 7">
    <name type="scientific">Cucumis melo var. makuwa</name>
    <name type="common">Oriental melon</name>
    <dbReference type="NCBI Taxonomy" id="1194695"/>
    <lineage>
        <taxon>Eukaryota</taxon>
        <taxon>Viridiplantae</taxon>
        <taxon>Streptophyta</taxon>
        <taxon>Embryophyta</taxon>
        <taxon>Tracheophyta</taxon>
        <taxon>Spermatophyta</taxon>
        <taxon>Magnoliopsida</taxon>
        <taxon>eudicotyledons</taxon>
        <taxon>Gunneridae</taxon>
        <taxon>Pentapetalae</taxon>
        <taxon>rosids</taxon>
        <taxon>fabids</taxon>
        <taxon>Cucurbitales</taxon>
        <taxon>Cucurbitaceae</taxon>
        <taxon>Benincaseae</taxon>
        <taxon>Cucumis</taxon>
    </lineage>
</organism>
<evidence type="ECO:0000256" key="1">
    <source>
        <dbReference type="ARBA" id="ARBA00022574"/>
    </source>
</evidence>
<feature type="compositionally biased region" description="Acidic residues" evidence="3">
    <location>
        <begin position="131"/>
        <end position="141"/>
    </location>
</feature>
<name>A0A5D3D625_CUCMM</name>
<accession>A0A5D3D625</accession>
<evidence type="ECO:0000313" key="5">
    <source>
        <dbReference type="EMBL" id="TYK19017.1"/>
    </source>
</evidence>
<dbReference type="PANTHER" id="PTHR16017">
    <property type="entry name" value="GASTRULATION DEFECTIVE PROTEIN 1-RELATED"/>
    <property type="match status" value="1"/>
</dbReference>
<keyword evidence="1" id="KW-0853">WD repeat</keyword>
<evidence type="ECO:0000313" key="7">
    <source>
        <dbReference type="Proteomes" id="UP000321947"/>
    </source>
</evidence>
<comment type="caution">
    <text evidence="5">The sequence shown here is derived from an EMBL/GenBank/DDBJ whole genome shotgun (WGS) entry which is preliminary data.</text>
</comment>
<reference evidence="6 7" key="1">
    <citation type="submission" date="2019-08" db="EMBL/GenBank/DDBJ databases">
        <title>Draft genome sequences of two oriental melons (Cucumis melo L. var makuwa).</title>
        <authorList>
            <person name="Kwon S.-Y."/>
        </authorList>
    </citation>
    <scope>NUCLEOTIDE SEQUENCE [LARGE SCALE GENOMIC DNA]</scope>
    <source>
        <strain evidence="7">cv. Chang Bougi</strain>
        <strain evidence="6">cv. SW 3</strain>
        <tissue evidence="5">Leaf</tissue>
    </source>
</reference>
<evidence type="ECO:0000313" key="6">
    <source>
        <dbReference type="Proteomes" id="UP000321393"/>
    </source>
</evidence>
<dbReference type="OrthoDB" id="1747645at2759"/>
<feature type="compositionally biased region" description="Acidic residues" evidence="3">
    <location>
        <begin position="155"/>
        <end position="164"/>
    </location>
</feature>
<sequence length="201" mass="21941">MEDEAEIYDGIRAQFPLTFGKQSKAQTPLEAIHNTTRRNTSVSIPEKSSSSQNDNALPSISSSSKAWLNSLRTSKTLNPPVMNDSGPSGITRDSDGPKIGPPRPPIESKLNEDDDDDVIIGPPPPPPAGEGSDDDEDDDGEMIGPPPPPPRSNLEDSDVEEGEYEENRFRIPQSNEIVLKGHTKVWTALFFTLFSFLLVCP</sequence>
<dbReference type="STRING" id="1194695.A0A5D3D625"/>
<dbReference type="GO" id="GO:0005634">
    <property type="term" value="C:nucleus"/>
    <property type="evidence" value="ECO:0007669"/>
    <property type="project" value="TreeGrafter"/>
</dbReference>
<dbReference type="EMBL" id="SSTE01018788">
    <property type="protein sequence ID" value="KAA0037940.1"/>
    <property type="molecule type" value="Genomic_DNA"/>
</dbReference>
<gene>
    <name evidence="5" type="ORF">E5676_scaffold154G00430</name>
    <name evidence="4" type="ORF">E6C27_scaffold36G001190</name>
</gene>
<evidence type="ECO:0000313" key="4">
    <source>
        <dbReference type="EMBL" id="KAA0037940.1"/>
    </source>
</evidence>
<feature type="compositionally biased region" description="Polar residues" evidence="3">
    <location>
        <begin position="33"/>
        <end position="77"/>
    </location>
</feature>
<keyword evidence="2" id="KW-0677">Repeat</keyword>
<dbReference type="AlphaFoldDB" id="A0A5D3D625"/>
<dbReference type="Proteomes" id="UP000321947">
    <property type="component" value="Unassembled WGS sequence"/>
</dbReference>
<dbReference type="EMBL" id="SSTD01007345">
    <property type="protein sequence ID" value="TYK19017.1"/>
    <property type="molecule type" value="Genomic_DNA"/>
</dbReference>
<feature type="region of interest" description="Disordered" evidence="3">
    <location>
        <begin position="19"/>
        <end position="168"/>
    </location>
</feature>
<evidence type="ECO:0000256" key="3">
    <source>
        <dbReference type="SAM" id="MobiDB-lite"/>
    </source>
</evidence>
<dbReference type="Proteomes" id="UP000321393">
    <property type="component" value="Unassembled WGS sequence"/>
</dbReference>
<evidence type="ECO:0000256" key="2">
    <source>
        <dbReference type="ARBA" id="ARBA00022737"/>
    </source>
</evidence>
<protein>
    <submittedName>
        <fullName evidence="5">WD repeat-containing protein 70</fullName>
    </submittedName>
</protein>
<dbReference type="PANTHER" id="PTHR16017:SF0">
    <property type="entry name" value="WD REPEAT-CONTAINING PROTEIN 70"/>
    <property type="match status" value="1"/>
</dbReference>
<proteinExistence type="predicted"/>